<comment type="caution">
    <text evidence="1">The sequence shown here is derived from an EMBL/GenBank/DDBJ whole genome shotgun (WGS) entry which is preliminary data.</text>
</comment>
<evidence type="ECO:0000313" key="2">
    <source>
        <dbReference type="Proteomes" id="UP000289738"/>
    </source>
</evidence>
<proteinExistence type="predicted"/>
<sequence length="66" mass="7580">MVPSSTNNYMPKFSSVQDFQEMGPSRLEEDCSTSVINFGHSETSNRHSCFDKYTILIHQWVATHII</sequence>
<dbReference type="EMBL" id="SDMP01000003">
    <property type="protein sequence ID" value="RYR68719.1"/>
    <property type="molecule type" value="Genomic_DNA"/>
</dbReference>
<accession>A0A445E017</accession>
<evidence type="ECO:0000313" key="1">
    <source>
        <dbReference type="EMBL" id="RYR68719.1"/>
    </source>
</evidence>
<gene>
    <name evidence="1" type="ORF">Ahy_A03g015197</name>
</gene>
<organism evidence="1 2">
    <name type="scientific">Arachis hypogaea</name>
    <name type="common">Peanut</name>
    <dbReference type="NCBI Taxonomy" id="3818"/>
    <lineage>
        <taxon>Eukaryota</taxon>
        <taxon>Viridiplantae</taxon>
        <taxon>Streptophyta</taxon>
        <taxon>Embryophyta</taxon>
        <taxon>Tracheophyta</taxon>
        <taxon>Spermatophyta</taxon>
        <taxon>Magnoliopsida</taxon>
        <taxon>eudicotyledons</taxon>
        <taxon>Gunneridae</taxon>
        <taxon>Pentapetalae</taxon>
        <taxon>rosids</taxon>
        <taxon>fabids</taxon>
        <taxon>Fabales</taxon>
        <taxon>Fabaceae</taxon>
        <taxon>Papilionoideae</taxon>
        <taxon>50 kb inversion clade</taxon>
        <taxon>dalbergioids sensu lato</taxon>
        <taxon>Dalbergieae</taxon>
        <taxon>Pterocarpus clade</taxon>
        <taxon>Arachis</taxon>
    </lineage>
</organism>
<dbReference type="AlphaFoldDB" id="A0A445E017"/>
<keyword evidence="2" id="KW-1185">Reference proteome</keyword>
<name>A0A445E017_ARAHY</name>
<reference evidence="1 2" key="1">
    <citation type="submission" date="2019-01" db="EMBL/GenBank/DDBJ databases">
        <title>Sequencing of cultivated peanut Arachis hypogaea provides insights into genome evolution and oil improvement.</title>
        <authorList>
            <person name="Chen X."/>
        </authorList>
    </citation>
    <scope>NUCLEOTIDE SEQUENCE [LARGE SCALE GENOMIC DNA]</scope>
    <source>
        <strain evidence="2">cv. Fuhuasheng</strain>
        <tissue evidence="1">Leaves</tissue>
    </source>
</reference>
<protein>
    <submittedName>
        <fullName evidence="1">Uncharacterized protein</fullName>
    </submittedName>
</protein>
<dbReference type="Proteomes" id="UP000289738">
    <property type="component" value="Chromosome A03"/>
</dbReference>